<evidence type="ECO:0000313" key="1">
    <source>
        <dbReference type="EMBL" id="SCB29998.1"/>
    </source>
</evidence>
<proteinExistence type="predicted"/>
<sequence length="230" mass="24959">MNRGPATFEQLRAALGVHGVFVRGSLSFDAGEGPVLADGRVARSVVLLGNVGGSIWRPFSRWRQLPENMLRRDPLDDWSKAIIRPIADEFAATAYFPSDPPWQPFQQWAMRAEGLKASPLGILIHPEYGLWHGYRGALGFADILVDDGAPARGAHPCDHCLDKPCLDACPVDAVAPAGFDVQRCRTHLRADEGQRGCMAAGCLARNACPVGASYRYPAAQLAFHMAALQL</sequence>
<protein>
    <submittedName>
        <fullName evidence="1">Ferredoxin</fullName>
    </submittedName>
</protein>
<dbReference type="OrthoDB" id="8279740at2"/>
<gene>
    <name evidence="1" type="ORF">GA0061101_10643</name>
</gene>
<evidence type="ECO:0000313" key="2">
    <source>
        <dbReference type="Proteomes" id="UP000199205"/>
    </source>
</evidence>
<dbReference type="Proteomes" id="UP000199205">
    <property type="component" value="Unassembled WGS sequence"/>
</dbReference>
<organism evidence="1 2">
    <name type="scientific">Rhizobium lusitanum</name>
    <dbReference type="NCBI Taxonomy" id="293958"/>
    <lineage>
        <taxon>Bacteria</taxon>
        <taxon>Pseudomonadati</taxon>
        <taxon>Pseudomonadota</taxon>
        <taxon>Alphaproteobacteria</taxon>
        <taxon>Hyphomicrobiales</taxon>
        <taxon>Rhizobiaceae</taxon>
        <taxon>Rhizobium/Agrobacterium group</taxon>
        <taxon>Rhizobium</taxon>
    </lineage>
</organism>
<name>A0A1C3VQL7_9HYPH</name>
<dbReference type="AlphaFoldDB" id="A0A1C3VQL7"/>
<dbReference type="EMBL" id="FMAF01000006">
    <property type="protein sequence ID" value="SCB29998.1"/>
    <property type="molecule type" value="Genomic_DNA"/>
</dbReference>
<dbReference type="RefSeq" id="WP_092573920.1">
    <property type="nucleotide sequence ID" value="NZ_FMAF01000006.1"/>
</dbReference>
<reference evidence="1 2" key="1">
    <citation type="submission" date="2016-08" db="EMBL/GenBank/DDBJ databases">
        <authorList>
            <person name="Seilhamer J.J."/>
        </authorList>
    </citation>
    <scope>NUCLEOTIDE SEQUENCE [LARGE SCALE GENOMIC DNA]</scope>
    <source>
        <strain evidence="1 2">P1-7</strain>
    </source>
</reference>
<accession>A0A1C3VQL7</accession>